<dbReference type="GO" id="GO:1990070">
    <property type="term" value="C:TRAPPI protein complex"/>
    <property type="evidence" value="ECO:0007669"/>
    <property type="project" value="TreeGrafter"/>
</dbReference>
<keyword evidence="6 7" id="KW-0333">Golgi apparatus</keyword>
<dbReference type="CDD" id="cd14943">
    <property type="entry name" value="TRAPPC5_Trs31"/>
    <property type="match status" value="1"/>
</dbReference>
<keyword evidence="5 7" id="KW-0931">ER-Golgi transport</keyword>
<sequence>MAPHNNDLILPSYSTAADKNSEVYDPTLGPQKLDQITASLVTTTSATSTPNPGQNFPSSSAASKKASIYDKNLNRRIPEVNLASLSFLFQEIVSWSHQNSKGIQQLENKLNILGYSIGPKVLELCYLRENQTNGNLKKTLKKDIRIIEILQFIHSVIWKSLFGKTADELEKSQDVDNEFMIIDNDPLISQFISVPRDLKQLNCCAFVAGVIEGLLDSAYFQANVTAHNVPKDGYPLRTIYLVKFDKSVTEREMIRFG</sequence>
<dbReference type="Pfam" id="PF04051">
    <property type="entry name" value="TRAPP"/>
    <property type="match status" value="1"/>
</dbReference>
<dbReference type="AlphaFoldDB" id="A0AAV5QP48"/>
<comment type="function">
    <text evidence="7">Plays a key role in the late stages of endoplasmic reticulum to Golgi traffic.</text>
</comment>
<dbReference type="EMBL" id="BTFZ01000011">
    <property type="protein sequence ID" value="GMM36563.1"/>
    <property type="molecule type" value="Genomic_DNA"/>
</dbReference>
<dbReference type="GO" id="GO:1990071">
    <property type="term" value="C:TRAPPII protein complex"/>
    <property type="evidence" value="ECO:0007669"/>
    <property type="project" value="TreeGrafter"/>
</dbReference>
<comment type="subunit">
    <text evidence="7">Part of the multisubunit TRAPP (transport protein particle) complex.</text>
</comment>
<dbReference type="GO" id="GO:0005783">
    <property type="term" value="C:endoplasmic reticulum"/>
    <property type="evidence" value="ECO:0007669"/>
    <property type="project" value="UniProtKB-SubCell"/>
</dbReference>
<evidence type="ECO:0000256" key="7">
    <source>
        <dbReference type="PIRNR" id="PIRNR017479"/>
    </source>
</evidence>
<comment type="similarity">
    <text evidence="2 7">Belongs to the TRAPP small subunits family. BET3 subfamily.</text>
</comment>
<gene>
    <name evidence="8" type="ORF">DASC09_038880</name>
</gene>
<evidence type="ECO:0000313" key="8">
    <source>
        <dbReference type="EMBL" id="GMM36563.1"/>
    </source>
</evidence>
<accession>A0AAV5QP48</accession>
<evidence type="ECO:0000256" key="1">
    <source>
        <dbReference type="ARBA" id="ARBA00004240"/>
    </source>
</evidence>
<dbReference type="Gene3D" id="3.30.1380.20">
    <property type="entry name" value="Trafficking protein particle complex subunit 3"/>
    <property type="match status" value="1"/>
</dbReference>
<keyword evidence="9" id="KW-1185">Reference proteome</keyword>
<evidence type="ECO:0000256" key="4">
    <source>
        <dbReference type="ARBA" id="ARBA00022824"/>
    </source>
</evidence>
<comment type="caution">
    <text evidence="8">The sequence shown here is derived from an EMBL/GenBank/DDBJ whole genome shotgun (WGS) entry which is preliminary data.</text>
</comment>
<evidence type="ECO:0000256" key="6">
    <source>
        <dbReference type="ARBA" id="ARBA00023034"/>
    </source>
</evidence>
<dbReference type="Proteomes" id="UP001360560">
    <property type="component" value="Unassembled WGS sequence"/>
</dbReference>
<dbReference type="GO" id="GO:0006888">
    <property type="term" value="P:endoplasmic reticulum to Golgi vesicle-mediated transport"/>
    <property type="evidence" value="ECO:0007669"/>
    <property type="project" value="TreeGrafter"/>
</dbReference>
<organism evidence="8 9">
    <name type="scientific">Saccharomycopsis crataegensis</name>
    <dbReference type="NCBI Taxonomy" id="43959"/>
    <lineage>
        <taxon>Eukaryota</taxon>
        <taxon>Fungi</taxon>
        <taxon>Dikarya</taxon>
        <taxon>Ascomycota</taxon>
        <taxon>Saccharomycotina</taxon>
        <taxon>Saccharomycetes</taxon>
        <taxon>Saccharomycopsidaceae</taxon>
        <taxon>Saccharomycopsis</taxon>
    </lineage>
</organism>
<evidence type="ECO:0000256" key="2">
    <source>
        <dbReference type="ARBA" id="ARBA00006218"/>
    </source>
</evidence>
<dbReference type="SUPFAM" id="SSF111126">
    <property type="entry name" value="Ligand-binding domain in the NO signalling and Golgi transport"/>
    <property type="match status" value="1"/>
</dbReference>
<dbReference type="FunFam" id="3.30.1380.20:FF:000002">
    <property type="entry name" value="Trafficking protein particle complex subunit"/>
    <property type="match status" value="1"/>
</dbReference>
<protein>
    <recommendedName>
        <fullName evidence="7">Trafficking protein particle complex subunit</fullName>
    </recommendedName>
</protein>
<dbReference type="RefSeq" id="XP_064853559.1">
    <property type="nucleotide sequence ID" value="XM_064997487.1"/>
</dbReference>
<dbReference type="PIRSF" id="PIRSF017479">
    <property type="entry name" value="TRAPP_I_complex_Trs31"/>
    <property type="match status" value="1"/>
</dbReference>
<dbReference type="PANTHER" id="PTHR20902">
    <property type="entry name" value="41-2 PROTEIN ANTIGEN-RELATED"/>
    <property type="match status" value="1"/>
</dbReference>
<keyword evidence="3 7" id="KW-0813">Transport</keyword>
<dbReference type="InterPro" id="IPR024096">
    <property type="entry name" value="NO_sig/Golgi_transp_ligand-bd"/>
</dbReference>
<dbReference type="PANTHER" id="PTHR20902:SF0">
    <property type="entry name" value="TRAFFICKING PROTEIN PARTICLE COMPLEX SUBUNIT 5"/>
    <property type="match status" value="1"/>
</dbReference>
<dbReference type="GeneID" id="90074538"/>
<proteinExistence type="inferred from homology"/>
<name>A0AAV5QP48_9ASCO</name>
<evidence type="ECO:0000256" key="3">
    <source>
        <dbReference type="ARBA" id="ARBA00022448"/>
    </source>
</evidence>
<dbReference type="GO" id="GO:1990072">
    <property type="term" value="C:TRAPPIII protein complex"/>
    <property type="evidence" value="ECO:0007669"/>
    <property type="project" value="TreeGrafter"/>
</dbReference>
<evidence type="ECO:0000256" key="5">
    <source>
        <dbReference type="ARBA" id="ARBA00022892"/>
    </source>
</evidence>
<keyword evidence="4 7" id="KW-0256">Endoplasmic reticulum</keyword>
<dbReference type="InterPro" id="IPR016696">
    <property type="entry name" value="TRAPP-I_su5"/>
</dbReference>
<dbReference type="InterPro" id="IPR007194">
    <property type="entry name" value="TRAPP_component"/>
</dbReference>
<comment type="subcellular location">
    <subcellularLocation>
        <location evidence="1">Endoplasmic reticulum</location>
    </subcellularLocation>
    <subcellularLocation>
        <location evidence="7">Golgi apparatus</location>
        <location evidence="7">cis-Golgi network</location>
    </subcellularLocation>
</comment>
<evidence type="ECO:0000313" key="9">
    <source>
        <dbReference type="Proteomes" id="UP001360560"/>
    </source>
</evidence>
<reference evidence="8 9" key="1">
    <citation type="journal article" date="2023" name="Elife">
        <title>Identification of key yeast species and microbe-microbe interactions impacting larval growth of Drosophila in the wild.</title>
        <authorList>
            <person name="Mure A."/>
            <person name="Sugiura Y."/>
            <person name="Maeda R."/>
            <person name="Honda K."/>
            <person name="Sakurai N."/>
            <person name="Takahashi Y."/>
            <person name="Watada M."/>
            <person name="Katoh T."/>
            <person name="Gotoh A."/>
            <person name="Gotoh Y."/>
            <person name="Taniguchi I."/>
            <person name="Nakamura K."/>
            <person name="Hayashi T."/>
            <person name="Katayama T."/>
            <person name="Uemura T."/>
            <person name="Hattori Y."/>
        </authorList>
    </citation>
    <scope>NUCLEOTIDE SEQUENCE [LARGE SCALE GENOMIC DNA]</scope>
    <source>
        <strain evidence="8 9">SC-9</strain>
    </source>
</reference>